<organism evidence="2 3">
    <name type="scientific">Ancylostoma ceylanicum</name>
    <dbReference type="NCBI Taxonomy" id="53326"/>
    <lineage>
        <taxon>Eukaryota</taxon>
        <taxon>Metazoa</taxon>
        <taxon>Ecdysozoa</taxon>
        <taxon>Nematoda</taxon>
        <taxon>Chromadorea</taxon>
        <taxon>Rhabditida</taxon>
        <taxon>Rhabditina</taxon>
        <taxon>Rhabditomorpha</taxon>
        <taxon>Strongyloidea</taxon>
        <taxon>Ancylostomatidae</taxon>
        <taxon>Ancylostomatinae</taxon>
        <taxon>Ancylostoma</taxon>
    </lineage>
</organism>
<dbReference type="AlphaFoldDB" id="A0A016WK58"/>
<evidence type="ECO:0000313" key="2">
    <source>
        <dbReference type="EMBL" id="EYC39413.1"/>
    </source>
</evidence>
<proteinExistence type="predicted"/>
<keyword evidence="3" id="KW-1185">Reference proteome</keyword>
<gene>
    <name evidence="2" type="primary">Acey_s0657.g1246</name>
    <name evidence="2" type="ORF">Y032_0657g1246</name>
</gene>
<evidence type="ECO:0000256" key="1">
    <source>
        <dbReference type="SAM" id="MobiDB-lite"/>
    </source>
</evidence>
<sequence length="360" mass="40705">MRRNEERVDWEFVAVIFKDAVTNEDSRDRDIFTRYRDKLQFNNVSLKKAVMEWTGKGSVSQVLALPDIKGIKFDFKLYVSVLPELPGKNQVQSTEPAEGSEKSKGKNTTSRPLKEVNSQESDTAHDEKCTCSDDSKQSNSDVDRSPRNLAAEPGGHNENRPPEGSPSRNEAGPAERHSPEPEEVFDPLQKAADFLIALIKRTAESQNWPLVNWLDVQKRYRDLVSGISDNDLYNEYHNYLDLHRRHLDCQQLFTWTGECCLEQLVVNPKFDAIGLIRDGAPPADLFVMVDTPEFPRSKIADYTESSRRMDSAEGSYEHFICQRFGNTQFSRPESGSISMNSCSTPSNAASKLCLRLAMTS</sequence>
<name>A0A016WK58_9BILA</name>
<evidence type="ECO:0000313" key="3">
    <source>
        <dbReference type="Proteomes" id="UP000024635"/>
    </source>
</evidence>
<dbReference type="OrthoDB" id="10394993at2759"/>
<comment type="caution">
    <text evidence="2">The sequence shown here is derived from an EMBL/GenBank/DDBJ whole genome shotgun (WGS) entry which is preliminary data.</text>
</comment>
<protein>
    <submittedName>
        <fullName evidence="2">Uncharacterized protein</fullName>
    </submittedName>
</protein>
<dbReference type="EMBL" id="JARK01000257">
    <property type="protein sequence ID" value="EYC39413.1"/>
    <property type="molecule type" value="Genomic_DNA"/>
</dbReference>
<dbReference type="Proteomes" id="UP000024635">
    <property type="component" value="Unassembled WGS sequence"/>
</dbReference>
<feature type="compositionally biased region" description="Polar residues" evidence="1">
    <location>
        <begin position="106"/>
        <end position="121"/>
    </location>
</feature>
<accession>A0A016WK58</accession>
<feature type="compositionally biased region" description="Basic and acidic residues" evidence="1">
    <location>
        <begin position="122"/>
        <end position="146"/>
    </location>
</feature>
<feature type="region of interest" description="Disordered" evidence="1">
    <location>
        <begin position="88"/>
        <end position="183"/>
    </location>
</feature>
<reference evidence="3" key="1">
    <citation type="journal article" date="2015" name="Nat. Genet.">
        <title>The genome and transcriptome of the zoonotic hookworm Ancylostoma ceylanicum identify infection-specific gene families.</title>
        <authorList>
            <person name="Schwarz E.M."/>
            <person name="Hu Y."/>
            <person name="Antoshechkin I."/>
            <person name="Miller M.M."/>
            <person name="Sternberg P.W."/>
            <person name="Aroian R.V."/>
        </authorList>
    </citation>
    <scope>NUCLEOTIDE SEQUENCE</scope>
    <source>
        <strain evidence="3">HY135</strain>
    </source>
</reference>